<evidence type="ECO:0008006" key="10">
    <source>
        <dbReference type="Google" id="ProtNLM"/>
    </source>
</evidence>
<evidence type="ECO:0000259" key="8">
    <source>
        <dbReference type="Pfam" id="PF08646"/>
    </source>
</evidence>
<dbReference type="InterPro" id="IPR003871">
    <property type="entry name" value="RFA1B/D_OB_1st"/>
</dbReference>
<comment type="similarity">
    <text evidence="1">Belongs to the replication factor A protein 1 family.</text>
</comment>
<feature type="domain" description="Replication protein A 70 kDa DNA-binding subunit B/D first OB fold" evidence="7">
    <location>
        <begin position="8"/>
        <end position="118"/>
    </location>
</feature>
<dbReference type="Pfam" id="PF02721">
    <property type="entry name" value="DUF223"/>
    <property type="match status" value="1"/>
</dbReference>
<dbReference type="CDD" id="cd04481">
    <property type="entry name" value="RPA1_DBD_B_like"/>
    <property type="match status" value="1"/>
</dbReference>
<evidence type="ECO:0000256" key="6">
    <source>
        <dbReference type="SAM" id="MobiDB-lite"/>
    </source>
</evidence>
<keyword evidence="5" id="KW-0238">DNA-binding</keyword>
<dbReference type="CDD" id="cd04480">
    <property type="entry name" value="RPA1_DBD_A_like"/>
    <property type="match status" value="1"/>
</dbReference>
<feature type="domain" description="Replication factor A C-terminal" evidence="8">
    <location>
        <begin position="305"/>
        <end position="435"/>
    </location>
</feature>
<feature type="region of interest" description="Disordered" evidence="6">
    <location>
        <begin position="458"/>
        <end position="508"/>
    </location>
</feature>
<dbReference type="InterPro" id="IPR012340">
    <property type="entry name" value="NA-bd_OB-fold"/>
</dbReference>
<feature type="compositionally biased region" description="Basic and acidic residues" evidence="6">
    <location>
        <begin position="492"/>
        <end position="508"/>
    </location>
</feature>
<name>A0A3P5YCW0_BRACM</name>
<evidence type="ECO:0000256" key="4">
    <source>
        <dbReference type="ARBA" id="ARBA00022833"/>
    </source>
</evidence>
<evidence type="ECO:0000259" key="7">
    <source>
        <dbReference type="Pfam" id="PF02721"/>
    </source>
</evidence>
<dbReference type="Pfam" id="PF08646">
    <property type="entry name" value="Rep_fac-A_C"/>
    <property type="match status" value="1"/>
</dbReference>
<accession>A0A3P5YCW0</accession>
<organism evidence="9">
    <name type="scientific">Brassica campestris</name>
    <name type="common">Field mustard</name>
    <dbReference type="NCBI Taxonomy" id="3711"/>
    <lineage>
        <taxon>Eukaryota</taxon>
        <taxon>Viridiplantae</taxon>
        <taxon>Streptophyta</taxon>
        <taxon>Embryophyta</taxon>
        <taxon>Tracheophyta</taxon>
        <taxon>Spermatophyta</taxon>
        <taxon>Magnoliopsida</taxon>
        <taxon>eudicotyledons</taxon>
        <taxon>Gunneridae</taxon>
        <taxon>Pentapetalae</taxon>
        <taxon>rosids</taxon>
        <taxon>malvids</taxon>
        <taxon>Brassicales</taxon>
        <taxon>Brassicaceae</taxon>
        <taxon>Brassiceae</taxon>
        <taxon>Brassica</taxon>
    </lineage>
</organism>
<reference evidence="9" key="1">
    <citation type="submission" date="2018-11" db="EMBL/GenBank/DDBJ databases">
        <authorList>
            <consortium name="Genoscope - CEA"/>
            <person name="William W."/>
        </authorList>
    </citation>
    <scope>NUCLEOTIDE SEQUENCE</scope>
</reference>
<dbReference type="PANTHER" id="PTHR47165">
    <property type="entry name" value="OS03G0429900 PROTEIN"/>
    <property type="match status" value="1"/>
</dbReference>
<dbReference type="SUPFAM" id="SSF50249">
    <property type="entry name" value="Nucleic acid-binding proteins"/>
    <property type="match status" value="3"/>
</dbReference>
<dbReference type="PANTHER" id="PTHR47165:SF4">
    <property type="entry name" value="OS03G0429900 PROTEIN"/>
    <property type="match status" value="1"/>
</dbReference>
<dbReference type="CDD" id="cd04476">
    <property type="entry name" value="RPA1_DBD_C"/>
    <property type="match status" value="1"/>
</dbReference>
<keyword evidence="3" id="KW-0863">Zinc-finger</keyword>
<keyword evidence="2" id="KW-0479">Metal-binding</keyword>
<dbReference type="GO" id="GO:0008270">
    <property type="term" value="F:zinc ion binding"/>
    <property type="evidence" value="ECO:0007669"/>
    <property type="project" value="UniProtKB-KW"/>
</dbReference>
<evidence type="ECO:0000256" key="2">
    <source>
        <dbReference type="ARBA" id="ARBA00022723"/>
    </source>
</evidence>
<dbReference type="GO" id="GO:0003677">
    <property type="term" value="F:DNA binding"/>
    <property type="evidence" value="ECO:0007669"/>
    <property type="project" value="UniProtKB-KW"/>
</dbReference>
<sequence length="508" mass="57315">MSTAMKVTPLKDVKPYKSGWKVHVKVLHSWKQYNPVHGDTLEMVLSDEAVSILIRRWLFGCKIHASCKRTYMESKGRLLPVGAWRHIQNFTLSPSTGMYRATDHPFKMSIIQNTVITRSPLNNEDMFLSLVDFQTVLGGSLKTCLLIDVIGQVVDLGDLETIQVSGKPRMKVEFTLRDMNDARVPCCLWGKFAEILYEGCSKDEDGKPICLIRFAKIGRFRGELQITNAFEASLLLINPAIAETEAFKQMFVDEVKPLAICEGRDEILDLEEVKSIQDKRDKWMLFPKRTIHGLLESTQVEKCLVECKVYAIDSDWGWYYFGCCTCNKKVVKVGTLVKTIHGKEVTTHLWWCEVCKENVSSVSPRFKLHLIVVDDTGETKLMLLDQIAKGMIVESAATLLNGSFDELEDPTDLPDAIVAIVGKTFTFGISVEKEHVLYGSEIYKNSVNLLDNEEHIDLSTPSTTPSTKRKGAWSDPPRDFTSTSKNLRSKTIKVEKMSDLEAEAGKKT</sequence>
<dbReference type="AlphaFoldDB" id="A0A3P5YCW0"/>
<dbReference type="InterPro" id="IPR047192">
    <property type="entry name" value="Euk_RPA1_DBD_C"/>
</dbReference>
<dbReference type="InterPro" id="IPR013955">
    <property type="entry name" value="Rep_factor-A_C"/>
</dbReference>
<dbReference type="EMBL" id="LR031568">
    <property type="protein sequence ID" value="VDC60465.1"/>
    <property type="molecule type" value="Genomic_DNA"/>
</dbReference>
<gene>
    <name evidence="9" type="ORF">BRAA09T38076Z</name>
</gene>
<evidence type="ECO:0000256" key="3">
    <source>
        <dbReference type="ARBA" id="ARBA00022771"/>
    </source>
</evidence>
<evidence type="ECO:0000313" key="9">
    <source>
        <dbReference type="EMBL" id="VDC60465.1"/>
    </source>
</evidence>
<dbReference type="Gene3D" id="2.40.50.140">
    <property type="entry name" value="Nucleic acid-binding proteins"/>
    <property type="match status" value="3"/>
</dbReference>
<protein>
    <recommendedName>
        <fullName evidence="10">DUF223 domain-containing protein</fullName>
    </recommendedName>
</protein>
<keyword evidence="4" id="KW-0862">Zinc</keyword>
<evidence type="ECO:0000256" key="5">
    <source>
        <dbReference type="ARBA" id="ARBA00023125"/>
    </source>
</evidence>
<proteinExistence type="inferred from homology"/>
<evidence type="ECO:0000256" key="1">
    <source>
        <dbReference type="ARBA" id="ARBA00005690"/>
    </source>
</evidence>